<dbReference type="OrthoDB" id="537467at2759"/>
<feature type="region of interest" description="Disordered" evidence="1">
    <location>
        <begin position="297"/>
        <end position="329"/>
    </location>
</feature>
<evidence type="ECO:0000313" key="2">
    <source>
        <dbReference type="EMBL" id="CAF9919614.1"/>
    </source>
</evidence>
<evidence type="ECO:0000313" key="3">
    <source>
        <dbReference type="Proteomes" id="UP000664534"/>
    </source>
</evidence>
<evidence type="ECO:0000256" key="1">
    <source>
        <dbReference type="SAM" id="MobiDB-lite"/>
    </source>
</evidence>
<protein>
    <submittedName>
        <fullName evidence="2">Uncharacterized protein</fullName>
    </submittedName>
</protein>
<dbReference type="AlphaFoldDB" id="A0A8H3IMZ4"/>
<dbReference type="Proteomes" id="UP000664534">
    <property type="component" value="Unassembled WGS sequence"/>
</dbReference>
<dbReference type="EMBL" id="CAJPDT010000023">
    <property type="protein sequence ID" value="CAF9919614.1"/>
    <property type="molecule type" value="Genomic_DNA"/>
</dbReference>
<proteinExistence type="predicted"/>
<organism evidence="2 3">
    <name type="scientific">Imshaugia aleurites</name>
    <dbReference type="NCBI Taxonomy" id="172621"/>
    <lineage>
        <taxon>Eukaryota</taxon>
        <taxon>Fungi</taxon>
        <taxon>Dikarya</taxon>
        <taxon>Ascomycota</taxon>
        <taxon>Pezizomycotina</taxon>
        <taxon>Lecanoromycetes</taxon>
        <taxon>OSLEUM clade</taxon>
        <taxon>Lecanoromycetidae</taxon>
        <taxon>Lecanorales</taxon>
        <taxon>Lecanorineae</taxon>
        <taxon>Parmeliaceae</taxon>
        <taxon>Imshaugia</taxon>
    </lineage>
</organism>
<reference evidence="2" key="1">
    <citation type="submission" date="2021-03" db="EMBL/GenBank/DDBJ databases">
        <authorList>
            <person name="Tagirdzhanova G."/>
        </authorList>
    </citation>
    <scope>NUCLEOTIDE SEQUENCE</scope>
</reference>
<accession>A0A8H3IMZ4</accession>
<name>A0A8H3IMZ4_9LECA</name>
<feature type="region of interest" description="Disordered" evidence="1">
    <location>
        <begin position="171"/>
        <end position="226"/>
    </location>
</feature>
<sequence length="367" mass="39622">MSWMDSWSRPTKVHTFLTQKADVGIPGAVDSVADQDFWQHAATPPPLYLAPGGEAVPYCHTCGRVVSTRKSQTSKAASTPVKFCSDRCRHNKPSQAPGSTDRRIQDAFIALLNGQNLPPEVAQDPFASSELPLSKAAKGHSKKVKGETRITVSCAEVEALIFGARHDPEKAFGRRKNRAPRGVPEPKEWRSVDMENKDDELANSHPNAPDTADDDHCATSSDTSANDHHADMISLRVRSPQSHSDVNGSIGGEKGWAEKIIESPEMLQKRLEGQKRAEERESVRCAARRLCAFGVGGDGDKNGKGAKGKGKGKGKGRENGGDVIAADGVGDDDDGCKDLKRKCEAVMSGSVVEASFAKGDWGVRWRE</sequence>
<feature type="compositionally biased region" description="Basic residues" evidence="1">
    <location>
        <begin position="304"/>
        <end position="314"/>
    </location>
</feature>
<keyword evidence="3" id="KW-1185">Reference proteome</keyword>
<feature type="compositionally biased region" description="Basic and acidic residues" evidence="1">
    <location>
        <begin position="184"/>
        <end position="202"/>
    </location>
</feature>
<comment type="caution">
    <text evidence="2">The sequence shown here is derived from an EMBL/GenBank/DDBJ whole genome shotgun (WGS) entry which is preliminary data.</text>
</comment>
<gene>
    <name evidence="2" type="ORF">IMSHALPRED_004673</name>
</gene>